<feature type="domain" description="Ketopantoate reductase C-terminal" evidence="3">
    <location>
        <begin position="67"/>
        <end position="203"/>
    </location>
</feature>
<dbReference type="AlphaFoldDB" id="A0A0L0FYM7"/>
<dbReference type="RefSeq" id="XP_014155631.1">
    <property type="nucleotide sequence ID" value="XM_014300156.1"/>
</dbReference>
<dbReference type="PANTHER" id="PTHR43765:SF2">
    <property type="entry name" value="2-DEHYDROPANTOATE 2-REDUCTASE"/>
    <property type="match status" value="1"/>
</dbReference>
<accession>A0A0L0FYM7</accession>
<dbReference type="Proteomes" id="UP000054560">
    <property type="component" value="Unassembled WGS sequence"/>
</dbReference>
<evidence type="ECO:0000256" key="1">
    <source>
        <dbReference type="ARBA" id="ARBA00022857"/>
    </source>
</evidence>
<sequence length="231" mass="25630">MWCFCLRIRYILVLHPSNQRIPSDGEYHRGTSGPIVFGEGVPDWLVDCGTKSGLEVKVLKHDEMAAYQRGKLMVNLNNAVNALSGISLYEQIGNWYCRNVTADAYSEALAVFEAADLRVINPMGKLPLRLILAVMKSPDFLFNLAGSAFVAIDKKATSSMQEDLRLKRNTEINELNGYIAKLGRQHGVQTPVNDTLCGLINEAERKRMGSPQISPDILYSKVQEALNSTSP</sequence>
<dbReference type="OrthoDB" id="73846at2759"/>
<gene>
    <name evidence="4" type="ORF">SARC_05953</name>
</gene>
<dbReference type="Gene3D" id="1.10.1040.10">
    <property type="entry name" value="N-(1-d-carboxylethyl)-l-norvaline Dehydrogenase, domain 2"/>
    <property type="match status" value="1"/>
</dbReference>
<evidence type="ECO:0000313" key="4">
    <source>
        <dbReference type="EMBL" id="KNC81729.1"/>
    </source>
</evidence>
<dbReference type="GeneID" id="25906457"/>
<dbReference type="SUPFAM" id="SSF48179">
    <property type="entry name" value="6-phosphogluconate dehydrogenase C-terminal domain-like"/>
    <property type="match status" value="1"/>
</dbReference>
<keyword evidence="2" id="KW-0560">Oxidoreductase</keyword>
<dbReference type="InterPro" id="IPR013752">
    <property type="entry name" value="KPA_reductase"/>
</dbReference>
<dbReference type="InterPro" id="IPR050838">
    <property type="entry name" value="Ketopantoate_reductase"/>
</dbReference>
<dbReference type="InterPro" id="IPR013328">
    <property type="entry name" value="6PGD_dom2"/>
</dbReference>
<protein>
    <recommendedName>
        <fullName evidence="3">Ketopantoate reductase C-terminal domain-containing protein</fullName>
    </recommendedName>
</protein>
<dbReference type="Pfam" id="PF08546">
    <property type="entry name" value="ApbA_C"/>
    <property type="match status" value="1"/>
</dbReference>
<dbReference type="GO" id="GO:0050661">
    <property type="term" value="F:NADP binding"/>
    <property type="evidence" value="ECO:0007669"/>
    <property type="project" value="TreeGrafter"/>
</dbReference>
<name>A0A0L0FYM7_9EUKA</name>
<reference evidence="4 5" key="1">
    <citation type="submission" date="2011-02" db="EMBL/GenBank/DDBJ databases">
        <title>The Genome Sequence of Sphaeroforma arctica JP610.</title>
        <authorList>
            <consortium name="The Broad Institute Genome Sequencing Platform"/>
            <person name="Russ C."/>
            <person name="Cuomo C."/>
            <person name="Young S.K."/>
            <person name="Zeng Q."/>
            <person name="Gargeya S."/>
            <person name="Alvarado L."/>
            <person name="Berlin A."/>
            <person name="Chapman S.B."/>
            <person name="Chen Z."/>
            <person name="Freedman E."/>
            <person name="Gellesch M."/>
            <person name="Goldberg J."/>
            <person name="Griggs A."/>
            <person name="Gujja S."/>
            <person name="Heilman E."/>
            <person name="Heiman D."/>
            <person name="Howarth C."/>
            <person name="Mehta T."/>
            <person name="Neiman D."/>
            <person name="Pearson M."/>
            <person name="Roberts A."/>
            <person name="Saif S."/>
            <person name="Shea T."/>
            <person name="Shenoy N."/>
            <person name="Sisk P."/>
            <person name="Stolte C."/>
            <person name="Sykes S."/>
            <person name="White J."/>
            <person name="Yandava C."/>
            <person name="Burger G."/>
            <person name="Gray M.W."/>
            <person name="Holland P.W.H."/>
            <person name="King N."/>
            <person name="Lang F.B.F."/>
            <person name="Roger A.J."/>
            <person name="Ruiz-Trillo I."/>
            <person name="Haas B."/>
            <person name="Nusbaum C."/>
            <person name="Birren B."/>
        </authorList>
    </citation>
    <scope>NUCLEOTIDE SEQUENCE [LARGE SCALE GENOMIC DNA]</scope>
    <source>
        <strain evidence="4 5">JP610</strain>
    </source>
</reference>
<keyword evidence="1" id="KW-0521">NADP</keyword>
<evidence type="ECO:0000259" key="3">
    <source>
        <dbReference type="Pfam" id="PF08546"/>
    </source>
</evidence>
<dbReference type="GO" id="GO:0008677">
    <property type="term" value="F:2-dehydropantoate 2-reductase activity"/>
    <property type="evidence" value="ECO:0007669"/>
    <property type="project" value="TreeGrafter"/>
</dbReference>
<organism evidence="4 5">
    <name type="scientific">Sphaeroforma arctica JP610</name>
    <dbReference type="NCBI Taxonomy" id="667725"/>
    <lineage>
        <taxon>Eukaryota</taxon>
        <taxon>Ichthyosporea</taxon>
        <taxon>Ichthyophonida</taxon>
        <taxon>Sphaeroforma</taxon>
    </lineage>
</organism>
<dbReference type="EMBL" id="KQ242002">
    <property type="protein sequence ID" value="KNC81729.1"/>
    <property type="molecule type" value="Genomic_DNA"/>
</dbReference>
<dbReference type="PANTHER" id="PTHR43765">
    <property type="entry name" value="2-DEHYDROPANTOATE 2-REDUCTASE-RELATED"/>
    <property type="match status" value="1"/>
</dbReference>
<dbReference type="GO" id="GO:0005737">
    <property type="term" value="C:cytoplasm"/>
    <property type="evidence" value="ECO:0007669"/>
    <property type="project" value="TreeGrafter"/>
</dbReference>
<proteinExistence type="predicted"/>
<evidence type="ECO:0000313" key="5">
    <source>
        <dbReference type="Proteomes" id="UP000054560"/>
    </source>
</evidence>
<dbReference type="InterPro" id="IPR008927">
    <property type="entry name" value="6-PGluconate_DH-like_C_sf"/>
</dbReference>
<evidence type="ECO:0000256" key="2">
    <source>
        <dbReference type="ARBA" id="ARBA00023002"/>
    </source>
</evidence>
<keyword evidence="5" id="KW-1185">Reference proteome</keyword>